<dbReference type="RefSeq" id="WP_249316272.1">
    <property type="nucleotide sequence ID" value="NZ_JACRSR010000002.1"/>
</dbReference>
<sequence>MTIVPYDRQSAVAYAHRWAFARNPRYYNFDDLGGDCTNYASQTLYAGCGIMNYASNDHGWFYVSLNKRAPAWTGVEELHRFLTGNTAGPGPFAEEVDPGAAESGDIAQLSFDGEGFQHSPVIVRSARYLDELLVAAHTYDTDYRPLSTYPYAAVRFLHILGVRKA</sequence>
<dbReference type="PANTHER" id="PTHR40032:SF1">
    <property type="entry name" value="EXPORTED PROTEIN"/>
    <property type="match status" value="1"/>
</dbReference>
<dbReference type="EMBL" id="JACRSR010000002">
    <property type="protein sequence ID" value="MBC8531662.1"/>
    <property type="molecule type" value="Genomic_DNA"/>
</dbReference>
<accession>A0A926HL44</accession>
<name>A0A926HL44_9FIRM</name>
<evidence type="ECO:0000259" key="1">
    <source>
        <dbReference type="Pfam" id="PF12671"/>
    </source>
</evidence>
<organism evidence="2 3">
    <name type="scientific">Gehongia tenuis</name>
    <dbReference type="NCBI Taxonomy" id="2763655"/>
    <lineage>
        <taxon>Bacteria</taxon>
        <taxon>Bacillati</taxon>
        <taxon>Bacillota</taxon>
        <taxon>Clostridia</taxon>
        <taxon>Christensenellales</taxon>
        <taxon>Christensenellaceae</taxon>
        <taxon>Gehongia</taxon>
    </lineage>
</organism>
<dbReference type="Pfam" id="PF12671">
    <property type="entry name" value="Amidase_6"/>
    <property type="match status" value="1"/>
</dbReference>
<feature type="domain" description="Putative amidase" evidence="1">
    <location>
        <begin position="6"/>
        <end position="153"/>
    </location>
</feature>
<proteinExistence type="predicted"/>
<gene>
    <name evidence="2" type="ORF">H8696_07335</name>
</gene>
<evidence type="ECO:0000313" key="3">
    <source>
        <dbReference type="Proteomes" id="UP000623172"/>
    </source>
</evidence>
<dbReference type="AlphaFoldDB" id="A0A926HL44"/>
<comment type="caution">
    <text evidence="2">The sequence shown here is derived from an EMBL/GenBank/DDBJ whole genome shotgun (WGS) entry which is preliminary data.</text>
</comment>
<dbReference type="InterPro" id="IPR024301">
    <property type="entry name" value="Amidase_6"/>
</dbReference>
<keyword evidence="3" id="KW-1185">Reference proteome</keyword>
<protein>
    <submittedName>
        <fullName evidence="2">Amidase domain-containing protein</fullName>
    </submittedName>
</protein>
<evidence type="ECO:0000313" key="2">
    <source>
        <dbReference type="EMBL" id="MBC8531662.1"/>
    </source>
</evidence>
<dbReference type="Proteomes" id="UP000623172">
    <property type="component" value="Unassembled WGS sequence"/>
</dbReference>
<reference evidence="2" key="1">
    <citation type="submission" date="2020-08" db="EMBL/GenBank/DDBJ databases">
        <title>Genome public.</title>
        <authorList>
            <person name="Liu C."/>
            <person name="Sun Q."/>
        </authorList>
    </citation>
    <scope>NUCLEOTIDE SEQUENCE</scope>
    <source>
        <strain evidence="2">NSJ-53</strain>
    </source>
</reference>
<dbReference type="PANTHER" id="PTHR40032">
    <property type="entry name" value="EXPORTED PROTEIN-RELATED"/>
    <property type="match status" value="1"/>
</dbReference>